<gene>
    <name evidence="4" type="ORF">ACH24_01525</name>
</gene>
<comment type="similarity">
    <text evidence="1">Belongs to the glycosyl hydrolase 13 family.</text>
</comment>
<dbReference type="SMART" id="SM00642">
    <property type="entry name" value="Aamy"/>
    <property type="match status" value="1"/>
</dbReference>
<dbReference type="InterPro" id="IPR013780">
    <property type="entry name" value="Glyco_hydro_b"/>
</dbReference>
<dbReference type="SUPFAM" id="SSF81296">
    <property type="entry name" value="E set domains"/>
    <property type="match status" value="1"/>
</dbReference>
<protein>
    <submittedName>
        <fullName evidence="4">Pullulanase</fullName>
    </submittedName>
</protein>
<keyword evidence="2" id="KW-0378">Hydrolase</keyword>
<feature type="domain" description="Glycosyl hydrolase family 13 catalytic" evidence="3">
    <location>
        <begin position="553"/>
        <end position="962"/>
    </location>
</feature>
<organism evidence="4 5">
    <name type="scientific">Francisella persica ATCC VR-331</name>
    <dbReference type="NCBI Taxonomy" id="1086726"/>
    <lineage>
        <taxon>Bacteria</taxon>
        <taxon>Pseudomonadati</taxon>
        <taxon>Pseudomonadota</taxon>
        <taxon>Gammaproteobacteria</taxon>
        <taxon>Thiotrichales</taxon>
        <taxon>Francisellaceae</taxon>
        <taxon>Francisella</taxon>
    </lineage>
</organism>
<proteinExistence type="inferred from homology"/>
<reference evidence="4 5" key="1">
    <citation type="journal article" date="2016" name="Int. J. Syst. Evol. Microbiol.">
        <title>Reclassification of Wolbachia persica as Francisella persica comb. nov. and emended description of the family Francisellaceae.</title>
        <authorList>
            <person name="Larson M.A."/>
            <person name="Nalbantoglu U."/>
            <person name="Sayood K."/>
            <person name="Zentz E.B."/>
            <person name="Cer R.Z."/>
            <person name="Iwen P.C."/>
            <person name="Francesconi S.C."/>
            <person name="Bishop-Lilly K.A."/>
            <person name="Mokashi V.P."/>
            <person name="Sjostedt A."/>
            <person name="Hinrichs S.H."/>
        </authorList>
    </citation>
    <scope>NUCLEOTIDE SEQUENCE [LARGE SCALE GENOMIC DNA]</scope>
    <source>
        <strain evidence="4 5">FSC845</strain>
    </source>
</reference>
<accession>A0AAC8VDX6</accession>
<keyword evidence="2" id="KW-0326">Glycosidase</keyword>
<dbReference type="InterPro" id="IPR017853">
    <property type="entry name" value="GH"/>
</dbReference>
<dbReference type="InterPro" id="IPR011840">
    <property type="entry name" value="PulA_typeI"/>
</dbReference>
<evidence type="ECO:0000313" key="5">
    <source>
        <dbReference type="Proteomes" id="UP000242800"/>
    </source>
</evidence>
<dbReference type="AlphaFoldDB" id="A0AAC8VDX6"/>
<dbReference type="PANTHER" id="PTHR43002">
    <property type="entry name" value="GLYCOGEN DEBRANCHING ENZYME"/>
    <property type="match status" value="1"/>
</dbReference>
<dbReference type="InterPro" id="IPR049117">
    <property type="entry name" value="pulA_all-beta"/>
</dbReference>
<dbReference type="Gene3D" id="3.20.20.80">
    <property type="entry name" value="Glycosidases"/>
    <property type="match status" value="1"/>
</dbReference>
<dbReference type="Proteomes" id="UP000242800">
    <property type="component" value="Chromosome"/>
</dbReference>
<dbReference type="InterPro" id="IPR014756">
    <property type="entry name" value="Ig_E-set"/>
</dbReference>
<keyword evidence="5" id="KW-1185">Reference proteome</keyword>
<dbReference type="NCBIfam" id="TIGR02104">
    <property type="entry name" value="pulA_typeI"/>
    <property type="match status" value="1"/>
</dbReference>
<evidence type="ECO:0000256" key="1">
    <source>
        <dbReference type="ARBA" id="ARBA00008061"/>
    </source>
</evidence>
<dbReference type="Pfam" id="PF21653">
    <property type="entry name" value="pulA_all-beta"/>
    <property type="match status" value="1"/>
</dbReference>
<name>A0AAC8VDX6_9GAMM</name>
<dbReference type="InterPro" id="IPR004193">
    <property type="entry name" value="Glyco_hydro_13_N"/>
</dbReference>
<dbReference type="CDD" id="cd02860">
    <property type="entry name" value="E_set_Pullulanase"/>
    <property type="match status" value="1"/>
</dbReference>
<dbReference type="RefSeq" id="WP_064460877.1">
    <property type="nucleotide sequence ID" value="NZ_CP012505.1"/>
</dbReference>
<evidence type="ECO:0000256" key="2">
    <source>
        <dbReference type="ARBA" id="ARBA00023295"/>
    </source>
</evidence>
<sequence>MQATNRNIWIQDKFGNFTHLNATHQVYLDFETNSIRFRIQAYGFLHGYVIANFNNWQKLEEYKLTWTTDNDDGSLWLTKDVFNISTLNAGTNKYSFILVSLAGEEFKVSINDHDLIPLSFNWQVAKGTLEIKASENYVVPGFNLELIAITKSITGYQNIVDVEWHVGPENSKITLANSKLLIDPCVSNLTEVKVLCFAKNNPELKAQRIFTIVKEKRKGSLVHFIKKDQQYKGKNFDWDLWNFNKNRPAHTVSLSHRSDFGLYGLCQNKNVIARKRIWDINWHNDWAEQTSCFKISKKHQNYYIIHGDNAVIYRSLEDVINKTNPRIVHAVMNEASRIIAYLSDIPRIGTSFELWVNSKKVENVDLIVKHHSKQLIFTGLPHINPYDLVEIRANNTFAAAKVLMGEYLNNFYYPYSIGVSFSDELISLRIWAPTAIKVEVLLYNEDLDNNKKQPDFVHELIAERSHGTHHIEICRKSYENKYYIYRLHFEDLDNKGQKFIKTTYVVDPYAYGVGLNGRKGFLVDLNDAKVAPEQWQQLHNPNCINREDAIIYEVHMRDFTISPESGISEELRGKYLGAVEDNTYYIDSVTKQKVSTGIDSLVELGVTHIHLLPIFDFSSVDEEKNNEKDNRNWGYDPQNYNALDGSYSTNPYDPLQRIRGARNMILGFHQRGIGVIIDMVYNHMTETSNLDKIVPKYYFRTDALGNFTNGSGCGNELASEKPMVSKFIQDSVIHWVKNYKIDGIRFDLMELIDINTIKNIVTKVKQINPNVIIYGEPWKGGDSPLVNGTHRGTQRNQQFSIFNDYFRDAIRGNNNPSNGFINGDPHNPSNISNVIEGLRGSIYSLTAMPGESVNYVDAHDNYTLWDQVEKSQSHDIPNGYYRKNLPENIFEHRFVRQNALALGIVLTAQGIPFIHGGSEFLRTKQGDHNSYKSGDSINAFHWSDKLHYKVFFDYIAGLIKIRKEHPAFRMKDRETIEKNLNMTTAHHDSKSGVIISHFKNNANGDSWQDIIVIYNATSIDGYDINAFMPIPANKIWHIVANHEKAGTETIQIVSSGELPGLKSYSLMIIHS</sequence>
<dbReference type="InterPro" id="IPR006047">
    <property type="entry name" value="GH13_cat_dom"/>
</dbReference>
<dbReference type="SUPFAM" id="SSF51445">
    <property type="entry name" value="(Trans)glycosidases"/>
    <property type="match status" value="1"/>
</dbReference>
<dbReference type="CDD" id="cd11341">
    <property type="entry name" value="AmyAc_Pullulanase_LD-like"/>
    <property type="match status" value="1"/>
</dbReference>
<dbReference type="InterPro" id="IPR013783">
    <property type="entry name" value="Ig-like_fold"/>
</dbReference>
<evidence type="ECO:0000259" key="3">
    <source>
        <dbReference type="SMART" id="SM00642"/>
    </source>
</evidence>
<dbReference type="Gene3D" id="2.60.40.1180">
    <property type="entry name" value="Golgi alpha-mannosidase II"/>
    <property type="match status" value="1"/>
</dbReference>
<dbReference type="GO" id="GO:0005975">
    <property type="term" value="P:carbohydrate metabolic process"/>
    <property type="evidence" value="ECO:0007669"/>
    <property type="project" value="InterPro"/>
</dbReference>
<dbReference type="Pfam" id="PF02922">
    <property type="entry name" value="CBM_48"/>
    <property type="match status" value="1"/>
</dbReference>
<dbReference type="Pfam" id="PF00128">
    <property type="entry name" value="Alpha-amylase"/>
    <property type="match status" value="1"/>
</dbReference>
<dbReference type="GO" id="GO:0004553">
    <property type="term" value="F:hydrolase activity, hydrolyzing O-glycosyl compounds"/>
    <property type="evidence" value="ECO:0007669"/>
    <property type="project" value="InterPro"/>
</dbReference>
<dbReference type="EMBL" id="CP012505">
    <property type="protein sequence ID" value="ALB01462.1"/>
    <property type="molecule type" value="Genomic_DNA"/>
</dbReference>
<evidence type="ECO:0000313" key="4">
    <source>
        <dbReference type="EMBL" id="ALB01462.1"/>
    </source>
</evidence>
<dbReference type="KEGG" id="fper:ACH24_01525"/>
<dbReference type="Gene3D" id="2.60.40.10">
    <property type="entry name" value="Immunoglobulins"/>
    <property type="match status" value="1"/>
</dbReference>